<organism evidence="2 3">
    <name type="scientific">Colwellia echini</name>
    <dbReference type="NCBI Taxonomy" id="1982103"/>
    <lineage>
        <taxon>Bacteria</taxon>
        <taxon>Pseudomonadati</taxon>
        <taxon>Pseudomonadota</taxon>
        <taxon>Gammaproteobacteria</taxon>
        <taxon>Alteromonadales</taxon>
        <taxon>Colwelliaceae</taxon>
        <taxon>Colwellia</taxon>
    </lineage>
</organism>
<evidence type="ECO:0000313" key="2">
    <source>
        <dbReference type="EMBL" id="TYK64185.1"/>
    </source>
</evidence>
<dbReference type="InterPro" id="IPR032708">
    <property type="entry name" value="McjB_C"/>
</dbReference>
<feature type="domain" description="Microcin J25-processing protein McjB C-terminal" evidence="1">
    <location>
        <begin position="20"/>
        <end position="89"/>
    </location>
</feature>
<gene>
    <name evidence="2" type="ORF">CWS31_017010</name>
</gene>
<dbReference type="Pfam" id="PF13471">
    <property type="entry name" value="Transglut_core3"/>
    <property type="match status" value="1"/>
</dbReference>
<dbReference type="Proteomes" id="UP000815846">
    <property type="component" value="Unassembled WGS sequence"/>
</dbReference>
<accession>A0ABY3MSL8</accession>
<comment type="caution">
    <text evidence="2">The sequence shown here is derived from an EMBL/GenBank/DDBJ whole genome shotgun (WGS) entry which is preliminary data.</text>
</comment>
<dbReference type="RefSeq" id="WP_101342774.1">
    <property type="nucleotide sequence ID" value="NZ_PJAI02000044.1"/>
</dbReference>
<evidence type="ECO:0000259" key="1">
    <source>
        <dbReference type="Pfam" id="PF13471"/>
    </source>
</evidence>
<proteinExistence type="predicted"/>
<dbReference type="EMBL" id="PJAI02000044">
    <property type="protein sequence ID" value="TYK64185.1"/>
    <property type="molecule type" value="Genomic_DNA"/>
</dbReference>
<evidence type="ECO:0000313" key="3">
    <source>
        <dbReference type="Proteomes" id="UP000815846"/>
    </source>
</evidence>
<protein>
    <recommendedName>
        <fullName evidence="1">Microcin J25-processing protein McjB C-terminal domain-containing protein</fullName>
    </recommendedName>
</protein>
<reference evidence="2 3" key="1">
    <citation type="submission" date="2019-08" db="EMBL/GenBank/DDBJ databases">
        <title>Microbe sample from Colwellia echini.</title>
        <authorList>
            <person name="Christiansen L."/>
            <person name="Pathiraja D."/>
            <person name="Schultz-Johansen M."/>
            <person name="Choi I.-G."/>
            <person name="Stougaard P."/>
        </authorList>
    </citation>
    <scope>NUCLEOTIDE SEQUENCE [LARGE SCALE GENOMIC DNA]</scope>
    <source>
        <strain evidence="2 3">A3</strain>
    </source>
</reference>
<sequence>MEFKQWLQNIENLSHTQKSDYKIKKTFKAVLNWVYKTQYRGACHDTSAVLYILLMEQGVDAKLCIGEVKIDDNSYFDHSWVEVEGLVLDASVCMPNIGGYEFPPVFASKCLSNLTPPKLSYGKSSPVGLDDVGIFVSSVNLMDYSLGHPEDPNKLWKLAKTLSKEAEIKVNSGKLKDKYGNVKRILVRS</sequence>
<name>A0ABY3MSL8_9GAMM</name>
<keyword evidence="3" id="KW-1185">Reference proteome</keyword>